<comment type="caution">
    <text evidence="2">The sequence shown here is derived from an EMBL/GenBank/DDBJ whole genome shotgun (WGS) entry which is preliminary data.</text>
</comment>
<dbReference type="Gene3D" id="1.10.357.40">
    <property type="entry name" value="YbiA-like"/>
    <property type="match status" value="1"/>
</dbReference>
<evidence type="ECO:0000313" key="2">
    <source>
        <dbReference type="EMBL" id="KAL0477846.1"/>
    </source>
</evidence>
<accession>A0AAW2YLN6</accession>
<feature type="domain" description="NADAR" evidence="1">
    <location>
        <begin position="54"/>
        <end position="254"/>
    </location>
</feature>
<organism evidence="2 3">
    <name type="scientific">Acrasis kona</name>
    <dbReference type="NCBI Taxonomy" id="1008807"/>
    <lineage>
        <taxon>Eukaryota</taxon>
        <taxon>Discoba</taxon>
        <taxon>Heterolobosea</taxon>
        <taxon>Tetramitia</taxon>
        <taxon>Eutetramitia</taxon>
        <taxon>Acrasidae</taxon>
        <taxon>Acrasis</taxon>
    </lineage>
</organism>
<dbReference type="Pfam" id="PF08719">
    <property type="entry name" value="NADAR"/>
    <property type="match status" value="1"/>
</dbReference>
<dbReference type="AlphaFoldDB" id="A0AAW2YLN6"/>
<sequence>MNERLNKTLNPPIAEIYIPTHSHTIVQSTFPLILPFYSHNKDTPTELNADFGRYWNEKGVDSRIFSNLYPAPIRVPFLRVVEDGYVDEERIMCDELGYELWLSNEHYFQSSKYGPGDRIFMRDLTTGQVAQYGQKRLKMENKYIKKINELKESGKPYPVKKDGLEYQKGDVSEPVIKLPGGSEQWNKEKIRIMYMAIRAKFSDQHPSLKKQLLATGNAWLIEHTKNDKQWGDGGDGTGSNYLGKLLMYRREELRSDVDEEEWLKLVTQDKDTLSFYKHPMNQFVKYNPPVVEG</sequence>
<dbReference type="InterPro" id="IPR037238">
    <property type="entry name" value="YbiA-like_sf"/>
</dbReference>
<name>A0AAW2YLN6_9EUKA</name>
<gene>
    <name evidence="2" type="ORF">AKO1_005269</name>
</gene>
<evidence type="ECO:0000259" key="1">
    <source>
        <dbReference type="Pfam" id="PF08719"/>
    </source>
</evidence>
<evidence type="ECO:0000313" key="3">
    <source>
        <dbReference type="Proteomes" id="UP001431209"/>
    </source>
</evidence>
<dbReference type="SUPFAM" id="SSF143990">
    <property type="entry name" value="YbiA-like"/>
    <property type="match status" value="1"/>
</dbReference>
<dbReference type="EMBL" id="JAOPGA020000251">
    <property type="protein sequence ID" value="KAL0477846.1"/>
    <property type="molecule type" value="Genomic_DNA"/>
</dbReference>
<dbReference type="CDD" id="cd15457">
    <property type="entry name" value="NADAR"/>
    <property type="match status" value="1"/>
</dbReference>
<proteinExistence type="predicted"/>
<reference evidence="2 3" key="1">
    <citation type="submission" date="2024-03" db="EMBL/GenBank/DDBJ databases">
        <title>The Acrasis kona genome and developmental transcriptomes reveal deep origins of eukaryotic multicellular pathways.</title>
        <authorList>
            <person name="Sheikh S."/>
            <person name="Fu C.-J."/>
            <person name="Brown M.W."/>
            <person name="Baldauf S.L."/>
        </authorList>
    </citation>
    <scope>NUCLEOTIDE SEQUENCE [LARGE SCALE GENOMIC DNA]</scope>
    <source>
        <strain evidence="2 3">ATCC MYA-3509</strain>
    </source>
</reference>
<dbReference type="InterPro" id="IPR012816">
    <property type="entry name" value="NADAR"/>
</dbReference>
<dbReference type="Proteomes" id="UP001431209">
    <property type="component" value="Unassembled WGS sequence"/>
</dbReference>
<protein>
    <submittedName>
        <fullName evidence="2">Swarming motility protein ybiA</fullName>
    </submittedName>
</protein>
<keyword evidence="3" id="KW-1185">Reference proteome</keyword>